<dbReference type="Gene3D" id="1.10.510.10">
    <property type="entry name" value="Transferase(Phosphotransferase) domain 1"/>
    <property type="match status" value="1"/>
</dbReference>
<evidence type="ECO:0000313" key="2">
    <source>
        <dbReference type="EMBL" id="CZT00488.1"/>
    </source>
</evidence>
<dbReference type="Proteomes" id="UP000178912">
    <property type="component" value="Unassembled WGS sequence"/>
</dbReference>
<dbReference type="InterPro" id="IPR053083">
    <property type="entry name" value="TF_kinase-domain_protein"/>
</dbReference>
<dbReference type="PANTHER" id="PTHR44305:SF2">
    <property type="entry name" value="SI:DKEY-192D15.2"/>
    <property type="match status" value="1"/>
</dbReference>
<dbReference type="PROSITE" id="PS50011">
    <property type="entry name" value="PROTEIN_KINASE_DOM"/>
    <property type="match status" value="1"/>
</dbReference>
<protein>
    <recommendedName>
        <fullName evidence="1">Protein kinase domain-containing protein</fullName>
    </recommendedName>
</protein>
<dbReference type="InterPro" id="IPR011009">
    <property type="entry name" value="Kinase-like_dom_sf"/>
</dbReference>
<sequence>MAAIGGAANFAAEYRAWEQINTGLPPITTAAAAPGVYNISRTIPYPPPAGGLPPPVPNGPTPILNRLKPNPIPPAAPAALAVLLPSRPDFPGNPAHWTGVKILGEGAFGEVSLWEWNKPAGVVAPPVPKIAVKTAATPAAGSILHEEGQVMRGLNMANSAHIVELIVNPPVDVTLASAAAEGLPVAWVTATPRVRRLIMEYCDQGSLRELIRMRQGRNLRFEELTLWKIFECLIDGCAAMQHGGEFVYDALGIAQIDPTSPYVTLPPPVAGHVHFDLKPANVMTSSRDIPPRPAVAVPPAAVPPGTHPDTPICKIGDFGNAVLWPDSRVPIPIWNWSVNQKYRYRGTPAYLAPEQFSDRWNHSDYITSPDRVCGVYSAHTNVWGIGQIMYDLACYDQAPVEAHRPWTPAAIHSVPSLGRVFGVELSTLPFSLRLKDTIQECLRVRDRIVALGTIANMPGGVGKEQWSELNRVEPLMPAAMLQFRTVKLLCTRTEFAGRGRCGNRVKWRRGGQGGPVRCWKHWDTRRYPFGGV</sequence>
<proteinExistence type="predicted"/>
<reference evidence="3" key="1">
    <citation type="submission" date="2016-03" db="EMBL/GenBank/DDBJ databases">
        <authorList>
            <person name="Guldener U."/>
        </authorList>
    </citation>
    <scope>NUCLEOTIDE SEQUENCE [LARGE SCALE GENOMIC DNA]</scope>
    <source>
        <strain evidence="3">04CH-RAC-A.6.1</strain>
    </source>
</reference>
<organism evidence="2 3">
    <name type="scientific">Rhynchosporium agropyri</name>
    <dbReference type="NCBI Taxonomy" id="914238"/>
    <lineage>
        <taxon>Eukaryota</taxon>
        <taxon>Fungi</taxon>
        <taxon>Dikarya</taxon>
        <taxon>Ascomycota</taxon>
        <taxon>Pezizomycotina</taxon>
        <taxon>Leotiomycetes</taxon>
        <taxon>Helotiales</taxon>
        <taxon>Ploettnerulaceae</taxon>
        <taxon>Rhynchosporium</taxon>
    </lineage>
</organism>
<name>A0A1E1KR53_9HELO</name>
<gene>
    <name evidence="2" type="ORF">RAG0_08514</name>
</gene>
<dbReference type="SUPFAM" id="SSF56112">
    <property type="entry name" value="Protein kinase-like (PK-like)"/>
    <property type="match status" value="1"/>
</dbReference>
<dbReference type="GO" id="GO:0004672">
    <property type="term" value="F:protein kinase activity"/>
    <property type="evidence" value="ECO:0007669"/>
    <property type="project" value="InterPro"/>
</dbReference>
<dbReference type="EMBL" id="FJUX01000046">
    <property type="protein sequence ID" value="CZT00488.1"/>
    <property type="molecule type" value="Genomic_DNA"/>
</dbReference>
<dbReference type="InterPro" id="IPR000719">
    <property type="entry name" value="Prot_kinase_dom"/>
</dbReference>
<dbReference type="AlphaFoldDB" id="A0A1E1KR53"/>
<dbReference type="OrthoDB" id="4062651at2759"/>
<dbReference type="PANTHER" id="PTHR44305">
    <property type="entry name" value="SI:DKEY-192D15.2-RELATED"/>
    <property type="match status" value="1"/>
</dbReference>
<evidence type="ECO:0000259" key="1">
    <source>
        <dbReference type="PROSITE" id="PS50011"/>
    </source>
</evidence>
<dbReference type="SMART" id="SM00220">
    <property type="entry name" value="S_TKc"/>
    <property type="match status" value="1"/>
</dbReference>
<keyword evidence="3" id="KW-1185">Reference proteome</keyword>
<evidence type="ECO:0000313" key="3">
    <source>
        <dbReference type="Proteomes" id="UP000178912"/>
    </source>
</evidence>
<feature type="domain" description="Protein kinase" evidence="1">
    <location>
        <begin position="97"/>
        <end position="476"/>
    </location>
</feature>
<dbReference type="GO" id="GO:0005524">
    <property type="term" value="F:ATP binding"/>
    <property type="evidence" value="ECO:0007669"/>
    <property type="project" value="InterPro"/>
</dbReference>
<accession>A0A1E1KR53</accession>